<organism evidence="4 5">
    <name type="scientific">Spinacia oleracea</name>
    <name type="common">Spinach</name>
    <dbReference type="NCBI Taxonomy" id="3562"/>
    <lineage>
        <taxon>Eukaryota</taxon>
        <taxon>Viridiplantae</taxon>
        <taxon>Streptophyta</taxon>
        <taxon>Embryophyta</taxon>
        <taxon>Tracheophyta</taxon>
        <taxon>Spermatophyta</taxon>
        <taxon>Magnoliopsida</taxon>
        <taxon>eudicotyledons</taxon>
        <taxon>Gunneridae</taxon>
        <taxon>Pentapetalae</taxon>
        <taxon>Caryophyllales</taxon>
        <taxon>Chenopodiaceae</taxon>
        <taxon>Chenopodioideae</taxon>
        <taxon>Anserineae</taxon>
        <taxon>Spinacia</taxon>
    </lineage>
</organism>
<name>A0A9R0I7F5_SPIOL</name>
<dbReference type="Proteomes" id="UP000813463">
    <property type="component" value="Chromosome 3"/>
</dbReference>
<dbReference type="RefSeq" id="XP_021843590.1">
    <property type="nucleotide sequence ID" value="XM_021987898.1"/>
</dbReference>
<reference evidence="5" key="2">
    <citation type="submission" date="2025-08" db="UniProtKB">
        <authorList>
            <consortium name="RefSeq"/>
        </authorList>
    </citation>
    <scope>IDENTIFICATION</scope>
    <source>
        <tissue evidence="5">Leaf</tissue>
    </source>
</reference>
<dbReference type="KEGG" id="soe:110783549"/>
<evidence type="ECO:0000313" key="5">
    <source>
        <dbReference type="RefSeq" id="XP_021843590.1"/>
    </source>
</evidence>
<protein>
    <recommendedName>
        <fullName evidence="6">Retrotransposon Copia-like N-terminal domain-containing protein</fullName>
    </recommendedName>
</protein>
<dbReference type="InterPro" id="IPR025724">
    <property type="entry name" value="GAG-pre-integrase_dom"/>
</dbReference>
<feature type="region of interest" description="Disordered" evidence="1">
    <location>
        <begin position="252"/>
        <end position="271"/>
    </location>
</feature>
<feature type="domain" description="Retrotransposon Copia-like N-terminal" evidence="3">
    <location>
        <begin position="20"/>
        <end position="67"/>
    </location>
</feature>
<keyword evidence="4" id="KW-1185">Reference proteome</keyword>
<evidence type="ECO:0000313" key="4">
    <source>
        <dbReference type="Proteomes" id="UP000813463"/>
    </source>
</evidence>
<dbReference type="GeneID" id="110783549"/>
<dbReference type="OrthoDB" id="5544992at2759"/>
<dbReference type="PANTHER" id="PTHR37610:SF6">
    <property type="entry name" value="GAG-POLYPEPTIDE OF LTR COPIA-TYPE-RELATED"/>
    <property type="match status" value="1"/>
</dbReference>
<evidence type="ECO:0000259" key="3">
    <source>
        <dbReference type="Pfam" id="PF14244"/>
    </source>
</evidence>
<dbReference type="PANTHER" id="PTHR37610">
    <property type="entry name" value="CCHC-TYPE DOMAIN-CONTAINING PROTEIN"/>
    <property type="match status" value="1"/>
</dbReference>
<accession>A0A9R0I7F5</accession>
<dbReference type="Pfam" id="PF13976">
    <property type="entry name" value="gag_pre-integrs"/>
    <property type="match status" value="1"/>
</dbReference>
<proteinExistence type="predicted"/>
<feature type="domain" description="GAG-pre-integrase" evidence="2">
    <location>
        <begin position="453"/>
        <end position="522"/>
    </location>
</feature>
<dbReference type="AlphaFoldDB" id="A0A9R0I7F5"/>
<reference evidence="4" key="1">
    <citation type="journal article" date="2021" name="Nat. Commun.">
        <title>Genomic analyses provide insights into spinach domestication and the genetic basis of agronomic traits.</title>
        <authorList>
            <person name="Cai X."/>
            <person name="Sun X."/>
            <person name="Xu C."/>
            <person name="Sun H."/>
            <person name="Wang X."/>
            <person name="Ge C."/>
            <person name="Zhang Z."/>
            <person name="Wang Q."/>
            <person name="Fei Z."/>
            <person name="Jiao C."/>
            <person name="Wang Q."/>
        </authorList>
    </citation>
    <scope>NUCLEOTIDE SEQUENCE [LARGE SCALE GENOMIC DNA]</scope>
    <source>
        <strain evidence="4">cv. Varoflay</strain>
    </source>
</reference>
<gene>
    <name evidence="5" type="primary">LOC110783549</name>
</gene>
<evidence type="ECO:0000256" key="1">
    <source>
        <dbReference type="SAM" id="MobiDB-lite"/>
    </source>
</evidence>
<evidence type="ECO:0000259" key="2">
    <source>
        <dbReference type="Pfam" id="PF13976"/>
    </source>
</evidence>
<dbReference type="InterPro" id="IPR029472">
    <property type="entry name" value="Copia-like_N"/>
</dbReference>
<sequence length="572" mass="64553">MAQQQTLLPNQDPASPFYLHPTDNTASQLVSAKFKEEGYGDWKSSMMISMSSKNKLGFVNGTIVQPDITRVIYDACARCNDMMISWLLFNLDTTIAKSVLYFNTAREIWVDLEERFGFVSGPQLYSLEQQAVAITQGGQNIAEFFTEIKSIWDKMSAANPLPSCTCNLCTCNLTQKIFKMQQDQRLMQFLMKLGEHLSTARGNLLMMQPLPTISHAYRMLAQEERQREISALVPQMESHAFGADRRRYNDFPNRNNNYTPYKGQQGQSYGRSGYSYNNQSGGNKSIGYKKPFTYFCDQCKVNGHSTKRCFKLHGFPPGFTGFKNDKRAAAATYIDETYFDDMADYQHQFYSGDKEQNQPGFLTAEQCTQLLSLLNKQQTEKSSNADAQVEEGETSGHAFMADSGASVHMCVSLSMFDSYEPIKNSNEYITIPDGRRGHLMKRPLVLGSVRSGLYSVESGQKQHITEESTTCLSASNASRNNAEVWHLRLGHMPFNKMKLIVSDLIEPSNNDSICQVCPAAKQSRVSIPISSIKTTERFQMIHLDTWGLTRFNTKVLCVRSDNALELCEGDMK</sequence>
<evidence type="ECO:0008006" key="6">
    <source>
        <dbReference type="Google" id="ProtNLM"/>
    </source>
</evidence>
<dbReference type="Pfam" id="PF14244">
    <property type="entry name" value="Retrotran_gag_3"/>
    <property type="match status" value="1"/>
</dbReference>